<evidence type="ECO:0000256" key="7">
    <source>
        <dbReference type="ARBA" id="ARBA00022723"/>
    </source>
</evidence>
<keyword evidence="11 13" id="KW-0472">Membrane</keyword>
<dbReference type="RefSeq" id="WP_284313070.1">
    <property type="nucleotide sequence ID" value="NZ_BSPC01000026.1"/>
</dbReference>
<evidence type="ECO:0000256" key="9">
    <source>
        <dbReference type="ARBA" id="ARBA00022989"/>
    </source>
</evidence>
<dbReference type="Proteomes" id="UP001156882">
    <property type="component" value="Unassembled WGS sequence"/>
</dbReference>
<evidence type="ECO:0000256" key="4">
    <source>
        <dbReference type="ARBA" id="ARBA00022475"/>
    </source>
</evidence>
<evidence type="ECO:0000256" key="11">
    <source>
        <dbReference type="ARBA" id="ARBA00023136"/>
    </source>
</evidence>
<evidence type="ECO:0000256" key="6">
    <source>
        <dbReference type="ARBA" id="ARBA00022692"/>
    </source>
</evidence>
<dbReference type="Gene3D" id="1.20.950.20">
    <property type="entry name" value="Transmembrane di-heme cytochromes, Chain C"/>
    <property type="match status" value="2"/>
</dbReference>
<evidence type="ECO:0000256" key="12">
    <source>
        <dbReference type="ARBA" id="ARBA00037975"/>
    </source>
</evidence>
<keyword evidence="5" id="KW-0349">Heme</keyword>
<evidence type="ECO:0000256" key="3">
    <source>
        <dbReference type="ARBA" id="ARBA00022448"/>
    </source>
</evidence>
<evidence type="ECO:0000256" key="8">
    <source>
        <dbReference type="ARBA" id="ARBA00022982"/>
    </source>
</evidence>
<reference evidence="16" key="1">
    <citation type="journal article" date="2019" name="Int. J. Syst. Evol. Microbiol.">
        <title>The Global Catalogue of Microorganisms (GCM) 10K type strain sequencing project: providing services to taxonomists for standard genome sequencing and annotation.</title>
        <authorList>
            <consortium name="The Broad Institute Genomics Platform"/>
            <consortium name="The Broad Institute Genome Sequencing Center for Infectious Disease"/>
            <person name="Wu L."/>
            <person name="Ma J."/>
        </authorList>
    </citation>
    <scope>NUCLEOTIDE SEQUENCE [LARGE SCALE GENOMIC DNA]</scope>
    <source>
        <strain evidence="16">NBRC 101365</strain>
    </source>
</reference>
<evidence type="ECO:0000256" key="2">
    <source>
        <dbReference type="ARBA" id="ARBA00004651"/>
    </source>
</evidence>
<comment type="cofactor">
    <cofactor evidence="1">
        <name>heme b</name>
        <dbReference type="ChEBI" id="CHEBI:60344"/>
    </cofactor>
</comment>
<feature type="domain" description="Cytochrome b561 bacterial/Ni-hydrogenase" evidence="14">
    <location>
        <begin position="14"/>
        <end position="186"/>
    </location>
</feature>
<dbReference type="Pfam" id="PF01292">
    <property type="entry name" value="Ni_hydr_CYTB"/>
    <property type="match status" value="1"/>
</dbReference>
<feature type="transmembrane region" description="Helical" evidence="13">
    <location>
        <begin position="60"/>
        <end position="77"/>
    </location>
</feature>
<keyword evidence="3" id="KW-0813">Transport</keyword>
<feature type="transmembrane region" description="Helical" evidence="13">
    <location>
        <begin position="97"/>
        <end position="116"/>
    </location>
</feature>
<evidence type="ECO:0000313" key="15">
    <source>
        <dbReference type="EMBL" id="GLS19996.1"/>
    </source>
</evidence>
<dbReference type="InterPro" id="IPR016174">
    <property type="entry name" value="Di-haem_cyt_TM"/>
</dbReference>
<keyword evidence="16" id="KW-1185">Reference proteome</keyword>
<evidence type="ECO:0000256" key="10">
    <source>
        <dbReference type="ARBA" id="ARBA00023004"/>
    </source>
</evidence>
<dbReference type="InterPro" id="IPR052168">
    <property type="entry name" value="Cytochrome_b561_oxidase"/>
</dbReference>
<keyword evidence="4" id="KW-1003">Cell membrane</keyword>
<name>A0ABQ6CID6_9HYPH</name>
<proteinExistence type="inferred from homology"/>
<dbReference type="PANTHER" id="PTHR30529:SF1">
    <property type="entry name" value="CYTOCHROME B561 HOMOLOG 2"/>
    <property type="match status" value="1"/>
</dbReference>
<dbReference type="PANTHER" id="PTHR30529">
    <property type="entry name" value="CYTOCHROME B561"/>
    <property type="match status" value="1"/>
</dbReference>
<comment type="similarity">
    <text evidence="12">Belongs to the cytochrome b561 family.</text>
</comment>
<gene>
    <name evidence="15" type="primary">yodB</name>
    <name evidence="15" type="ORF">GCM10007874_30130</name>
</gene>
<evidence type="ECO:0000259" key="14">
    <source>
        <dbReference type="Pfam" id="PF01292"/>
    </source>
</evidence>
<keyword evidence="8" id="KW-0249">Electron transport</keyword>
<dbReference type="InterPro" id="IPR011577">
    <property type="entry name" value="Cyt_b561_bac/Ni-Hgenase"/>
</dbReference>
<comment type="caution">
    <text evidence="15">The sequence shown here is derived from an EMBL/GenBank/DDBJ whole genome shotgun (WGS) entry which is preliminary data.</text>
</comment>
<dbReference type="SUPFAM" id="SSF81342">
    <property type="entry name" value="Transmembrane di-heme cytochromes"/>
    <property type="match status" value="1"/>
</dbReference>
<keyword evidence="7" id="KW-0479">Metal-binding</keyword>
<keyword evidence="6 13" id="KW-0812">Transmembrane</keyword>
<feature type="transmembrane region" description="Helical" evidence="13">
    <location>
        <begin position="152"/>
        <end position="174"/>
    </location>
</feature>
<evidence type="ECO:0000256" key="13">
    <source>
        <dbReference type="SAM" id="Phobius"/>
    </source>
</evidence>
<comment type="subcellular location">
    <subcellularLocation>
        <location evidence="2">Cell membrane</location>
        <topology evidence="2">Multi-pass membrane protein</topology>
    </subcellularLocation>
</comment>
<organism evidence="15 16">
    <name type="scientific">Labrys miyagiensis</name>
    <dbReference type="NCBI Taxonomy" id="346912"/>
    <lineage>
        <taxon>Bacteria</taxon>
        <taxon>Pseudomonadati</taxon>
        <taxon>Pseudomonadota</taxon>
        <taxon>Alphaproteobacteria</taxon>
        <taxon>Hyphomicrobiales</taxon>
        <taxon>Xanthobacteraceae</taxon>
        <taxon>Labrys</taxon>
    </lineage>
</organism>
<keyword evidence="9 13" id="KW-1133">Transmembrane helix</keyword>
<keyword evidence="10" id="KW-0408">Iron</keyword>
<evidence type="ECO:0000313" key="16">
    <source>
        <dbReference type="Proteomes" id="UP001156882"/>
    </source>
</evidence>
<accession>A0ABQ6CID6</accession>
<dbReference type="EMBL" id="BSPC01000026">
    <property type="protein sequence ID" value="GLS19996.1"/>
    <property type="molecule type" value="Genomic_DNA"/>
</dbReference>
<evidence type="ECO:0000256" key="1">
    <source>
        <dbReference type="ARBA" id="ARBA00001970"/>
    </source>
</evidence>
<protein>
    <submittedName>
        <fullName evidence="15">Cytochrome b</fullName>
    </submittedName>
</protein>
<evidence type="ECO:0000256" key="5">
    <source>
        <dbReference type="ARBA" id="ARBA00022617"/>
    </source>
</evidence>
<sequence>MSSTATPTAPDRYHYDRQQRLFHWLMAAIIFTAIGLGVWAAFLEPGTSPRREILDIHKSLGMTALVLVVLRLVYRLLAGEPLYRNAPPALTHLAARLAHLALYGLMFFMPLTGYLFSASGNYSLPWFGLFSWPRLLPLDKARALLGESLHYWGAWAIGAVLTLHVLAVAWHVLVRKDEVLERMLPGK</sequence>
<feature type="transmembrane region" description="Helical" evidence="13">
    <location>
        <begin position="21"/>
        <end position="40"/>
    </location>
</feature>